<organism evidence="1 2">
    <name type="scientific">Enterobacter quasihormaechei</name>
    <dbReference type="NCBI Taxonomy" id="2529382"/>
    <lineage>
        <taxon>Bacteria</taxon>
        <taxon>Pseudomonadati</taxon>
        <taxon>Pseudomonadota</taxon>
        <taxon>Gammaproteobacteria</taxon>
        <taxon>Enterobacterales</taxon>
        <taxon>Enterobacteriaceae</taxon>
        <taxon>Enterobacter</taxon>
    </lineage>
</organism>
<protein>
    <submittedName>
        <fullName evidence="1">Uncharacterized protein</fullName>
    </submittedName>
</protein>
<accession>A0ABU9PFJ4</accession>
<dbReference type="EMBL" id="JBCGUG010000004">
    <property type="protein sequence ID" value="MEM0704424.1"/>
    <property type="molecule type" value="Genomic_DNA"/>
</dbReference>
<sequence length="81" mass="9409">MPYFIFFEQGKQPTKHSVSRFPEDVELFQANGTKRHVYTASIFPENKEYFYAYEKGSAEPSEKDVLDAAKILDIPPVIRHI</sequence>
<name>A0ABU9PFJ4_9ENTR</name>
<keyword evidence="2" id="KW-1185">Reference proteome</keyword>
<proteinExistence type="predicted"/>
<gene>
    <name evidence="1" type="ORF">AAGT82_08300</name>
</gene>
<dbReference type="Proteomes" id="UP001490940">
    <property type="component" value="Unassembled WGS sequence"/>
</dbReference>
<reference evidence="1 2" key="1">
    <citation type="submission" date="2024-04" db="EMBL/GenBank/DDBJ databases">
        <title>Draft genome sequence of a multidrug-resistant Enterobacter quasihormaechei Hakim RU_CBWE strain isolated from pond surface water at the University of Rajshahi in Bangladesh.</title>
        <authorList>
            <person name="Raihan J."/>
            <person name="Islam M.S."/>
            <person name="Khan M.U."/>
            <person name="Romance M."/>
            <person name="Haque M.H."/>
        </authorList>
    </citation>
    <scope>NUCLEOTIDE SEQUENCE [LARGE SCALE GENOMIC DNA]</scope>
    <source>
        <strain evidence="1 2">Hakim RU_CBWE</strain>
    </source>
</reference>
<dbReference type="RefSeq" id="WP_234979252.1">
    <property type="nucleotide sequence ID" value="NZ_JBCGUG010000004.1"/>
</dbReference>
<comment type="caution">
    <text evidence="1">The sequence shown here is derived from an EMBL/GenBank/DDBJ whole genome shotgun (WGS) entry which is preliminary data.</text>
</comment>
<evidence type="ECO:0000313" key="2">
    <source>
        <dbReference type="Proteomes" id="UP001490940"/>
    </source>
</evidence>
<evidence type="ECO:0000313" key="1">
    <source>
        <dbReference type="EMBL" id="MEM0704424.1"/>
    </source>
</evidence>